<dbReference type="EMBL" id="JBJUIK010000015">
    <property type="protein sequence ID" value="KAL3502096.1"/>
    <property type="molecule type" value="Genomic_DNA"/>
</dbReference>
<comment type="caution">
    <text evidence="1">The sequence shown here is derived from an EMBL/GenBank/DDBJ whole genome shotgun (WGS) entry which is preliminary data.</text>
</comment>
<keyword evidence="2" id="KW-1185">Reference proteome</keyword>
<name>A0ABD2Y4Y7_9GENT</name>
<proteinExistence type="predicted"/>
<gene>
    <name evidence="1" type="ORF">ACH5RR_036545</name>
</gene>
<protein>
    <recommendedName>
        <fullName evidence="3">SWIM-type domain-containing protein</fullName>
    </recommendedName>
</protein>
<sequence>MIPHKANDTLYEVACPYGDVYAVNVSERTYSCRKWDLTGILCPHDCEGIVHGIDDNQVLEGTQEAPTQGEAQRTQDAYTEATQEPSTTVVSKSAKRSMVLIALVADAFKRLCDAVETLTCSTPAKNPICIKCLTLKNLFQVTVVNHPKGIGILERKELKAHGTCYESYDGFCLGIAFVWE</sequence>
<reference evidence="1 2" key="1">
    <citation type="submission" date="2024-11" db="EMBL/GenBank/DDBJ databases">
        <title>A near-complete genome assembly of Cinchona calisaya.</title>
        <authorList>
            <person name="Lian D.C."/>
            <person name="Zhao X.W."/>
            <person name="Wei L."/>
        </authorList>
    </citation>
    <scope>NUCLEOTIDE SEQUENCE [LARGE SCALE GENOMIC DNA]</scope>
    <source>
        <tissue evidence="1">Nenye</tissue>
    </source>
</reference>
<evidence type="ECO:0008006" key="3">
    <source>
        <dbReference type="Google" id="ProtNLM"/>
    </source>
</evidence>
<organism evidence="1 2">
    <name type="scientific">Cinchona calisaya</name>
    <dbReference type="NCBI Taxonomy" id="153742"/>
    <lineage>
        <taxon>Eukaryota</taxon>
        <taxon>Viridiplantae</taxon>
        <taxon>Streptophyta</taxon>
        <taxon>Embryophyta</taxon>
        <taxon>Tracheophyta</taxon>
        <taxon>Spermatophyta</taxon>
        <taxon>Magnoliopsida</taxon>
        <taxon>eudicotyledons</taxon>
        <taxon>Gunneridae</taxon>
        <taxon>Pentapetalae</taxon>
        <taxon>asterids</taxon>
        <taxon>lamiids</taxon>
        <taxon>Gentianales</taxon>
        <taxon>Rubiaceae</taxon>
        <taxon>Cinchonoideae</taxon>
        <taxon>Cinchoneae</taxon>
        <taxon>Cinchona</taxon>
    </lineage>
</organism>
<evidence type="ECO:0000313" key="1">
    <source>
        <dbReference type="EMBL" id="KAL3502096.1"/>
    </source>
</evidence>
<accession>A0ABD2Y4Y7</accession>
<dbReference type="AlphaFoldDB" id="A0ABD2Y4Y7"/>
<dbReference type="Proteomes" id="UP001630127">
    <property type="component" value="Unassembled WGS sequence"/>
</dbReference>
<evidence type="ECO:0000313" key="2">
    <source>
        <dbReference type="Proteomes" id="UP001630127"/>
    </source>
</evidence>